<evidence type="ECO:0000256" key="1">
    <source>
        <dbReference type="ARBA" id="ARBA00004196"/>
    </source>
</evidence>
<feature type="chain" id="PRO_5047333571" evidence="5">
    <location>
        <begin position="30"/>
        <end position="327"/>
    </location>
</feature>
<keyword evidence="7" id="KW-1185">Reference proteome</keyword>
<comment type="similarity">
    <text evidence="2">Belongs to the bacterial solute-binding protein 7 family.</text>
</comment>
<evidence type="ECO:0000313" key="7">
    <source>
        <dbReference type="Proteomes" id="UP001081283"/>
    </source>
</evidence>
<dbReference type="PANTHER" id="PTHR33376">
    <property type="match status" value="1"/>
</dbReference>
<gene>
    <name evidence="6" type="ORF">OEG82_05305</name>
</gene>
<dbReference type="InterPro" id="IPR018389">
    <property type="entry name" value="DctP_fam"/>
</dbReference>
<comment type="subcellular location">
    <subcellularLocation>
        <location evidence="1">Cell envelope</location>
    </subcellularLocation>
</comment>
<organism evidence="6 7">
    <name type="scientific">Hoeflea ulvae</name>
    <dbReference type="NCBI Taxonomy" id="2983764"/>
    <lineage>
        <taxon>Bacteria</taxon>
        <taxon>Pseudomonadati</taxon>
        <taxon>Pseudomonadota</taxon>
        <taxon>Alphaproteobacteria</taxon>
        <taxon>Hyphomicrobiales</taxon>
        <taxon>Rhizobiaceae</taxon>
        <taxon>Hoeflea</taxon>
    </lineage>
</organism>
<name>A0ABT3YC36_9HYPH</name>
<dbReference type="NCBIfam" id="NF037995">
    <property type="entry name" value="TRAP_S1"/>
    <property type="match status" value="1"/>
</dbReference>
<evidence type="ECO:0000313" key="6">
    <source>
        <dbReference type="EMBL" id="MCY0093439.1"/>
    </source>
</evidence>
<dbReference type="Pfam" id="PF03480">
    <property type="entry name" value="DctP"/>
    <property type="match status" value="1"/>
</dbReference>
<proteinExistence type="inferred from homology"/>
<reference evidence="6" key="1">
    <citation type="submission" date="2022-10" db="EMBL/GenBank/DDBJ databases">
        <title>Hoeflea sp. J2-29, isolated from marine algae.</title>
        <authorList>
            <person name="Kristyanto S."/>
            <person name="Kim J.M."/>
            <person name="Jeon C.O."/>
        </authorList>
    </citation>
    <scope>NUCLEOTIDE SEQUENCE</scope>
    <source>
        <strain evidence="6">J2-29</strain>
    </source>
</reference>
<keyword evidence="4 5" id="KW-0732">Signal</keyword>
<evidence type="ECO:0000256" key="4">
    <source>
        <dbReference type="ARBA" id="ARBA00022729"/>
    </source>
</evidence>
<dbReference type="Proteomes" id="UP001081283">
    <property type="component" value="Unassembled WGS sequence"/>
</dbReference>
<accession>A0ABT3YC36</accession>
<dbReference type="InterPro" id="IPR038404">
    <property type="entry name" value="TRAP_DctP_sf"/>
</dbReference>
<sequence length="327" mass="35453">MFNSAKSNLGRSLLAAVGLTMASGLPVFADTTLRFAHFSVEDDPNHRAAVALSEMVAAATGNDVTVKIAPNSQLGGEVDVVEGILLGTIDMAPPSAAVLANWVPEMNVLNMPFVFRDWDHYSTVLNGPIFDELSAAAAPKGIRLLGFMTSGPRHIMTKSPVNSISDLVGQKIRTVQNPVHVATFNAFGANATAIAYPEVYGSLQSGVVDGADAANTNYFTQKFYEVAPNWAQVSWLFYTNPIVISERVFQKLDADVQAALLEAGRKVGMDQQNDWRASDDKLLEVLQENGVTVTRPDPAPFRVAAQKIYDEFMTTDEQKQMLSLITN</sequence>
<dbReference type="NCBIfam" id="TIGR00787">
    <property type="entry name" value="dctP"/>
    <property type="match status" value="1"/>
</dbReference>
<dbReference type="EMBL" id="JAOVZQ010000001">
    <property type="protein sequence ID" value="MCY0093439.1"/>
    <property type="molecule type" value="Genomic_DNA"/>
</dbReference>
<keyword evidence="3" id="KW-0813">Transport</keyword>
<dbReference type="Gene3D" id="3.40.190.170">
    <property type="entry name" value="Bacterial extracellular solute-binding protein, family 7"/>
    <property type="match status" value="1"/>
</dbReference>
<dbReference type="RefSeq" id="WP_267611394.1">
    <property type="nucleotide sequence ID" value="NZ_JAOVZQ010000001.1"/>
</dbReference>
<evidence type="ECO:0000256" key="3">
    <source>
        <dbReference type="ARBA" id="ARBA00022448"/>
    </source>
</evidence>
<feature type="signal peptide" evidence="5">
    <location>
        <begin position="1"/>
        <end position="29"/>
    </location>
</feature>
<comment type="caution">
    <text evidence="6">The sequence shown here is derived from an EMBL/GenBank/DDBJ whole genome shotgun (WGS) entry which is preliminary data.</text>
</comment>
<evidence type="ECO:0000256" key="2">
    <source>
        <dbReference type="ARBA" id="ARBA00009023"/>
    </source>
</evidence>
<dbReference type="InterPro" id="IPR004682">
    <property type="entry name" value="TRAP_DctP"/>
</dbReference>
<evidence type="ECO:0000256" key="5">
    <source>
        <dbReference type="SAM" id="SignalP"/>
    </source>
</evidence>
<dbReference type="CDD" id="cd13603">
    <property type="entry name" value="PBP2_TRAP_Siap_TeaA_like"/>
    <property type="match status" value="1"/>
</dbReference>
<dbReference type="PANTHER" id="PTHR33376:SF4">
    <property type="entry name" value="SIALIC ACID-BINDING PERIPLASMIC PROTEIN SIAP"/>
    <property type="match status" value="1"/>
</dbReference>
<protein>
    <submittedName>
        <fullName evidence="6">TRAP transporter substrate-binding protein</fullName>
    </submittedName>
</protein>
<dbReference type="PIRSF" id="PIRSF006470">
    <property type="entry name" value="DctB"/>
    <property type="match status" value="1"/>
</dbReference>